<name>A0A256J696_HALEZ</name>
<accession>A0A256J696</accession>
<protein>
    <submittedName>
        <fullName evidence="1">Uncharacterized protein</fullName>
    </submittedName>
</protein>
<comment type="caution">
    <text evidence="1">The sequence shown here is derived from an EMBL/GenBank/DDBJ whole genome shotgun (WGS) entry which is preliminary data.</text>
</comment>
<evidence type="ECO:0000313" key="2">
    <source>
        <dbReference type="Proteomes" id="UP000215731"/>
    </source>
</evidence>
<dbReference type="Proteomes" id="UP000215731">
    <property type="component" value="Unassembled WGS sequence"/>
</dbReference>
<organism evidence="1 2">
    <name type="scientific">Halorubrum ezzemoulense</name>
    <name type="common">Halorubrum chaoviator</name>
    <dbReference type="NCBI Taxonomy" id="337243"/>
    <lineage>
        <taxon>Archaea</taxon>
        <taxon>Methanobacteriati</taxon>
        <taxon>Methanobacteriota</taxon>
        <taxon>Stenosarchaea group</taxon>
        <taxon>Halobacteria</taxon>
        <taxon>Halobacteriales</taxon>
        <taxon>Haloferacaceae</taxon>
        <taxon>Halorubrum</taxon>
    </lineage>
</organism>
<evidence type="ECO:0000313" key="1">
    <source>
        <dbReference type="EMBL" id="OYR64321.1"/>
    </source>
</evidence>
<dbReference type="AlphaFoldDB" id="A0A256J696"/>
<dbReference type="EMBL" id="NHOZ01000048">
    <property type="protein sequence ID" value="OYR64321.1"/>
    <property type="molecule type" value="Genomic_DNA"/>
</dbReference>
<sequence>MFDPRLGGRVPVVGDIKERVLGGERVDVDALVFDPGVVLGDVDREFIVFVEVGVGVVAGLEGDVVGDRIRRGVNNDRTCRD</sequence>
<reference evidence="1 2" key="1">
    <citation type="journal article" date="2014" name="Front. Microbiol.">
        <title>Population and genomic analysis of the genus Halorubrum.</title>
        <authorList>
            <person name="Fullmer M.S."/>
            <person name="Soucy S.M."/>
            <person name="Swithers K.S."/>
            <person name="Makkay A.M."/>
            <person name="Wheeler R."/>
            <person name="Ventosa A."/>
            <person name="Gogarten J.P."/>
            <person name="Papke R.T."/>
        </authorList>
    </citation>
    <scope>NUCLEOTIDE SEQUENCE [LARGE SCALE GENOMIC DNA]</scope>
    <source>
        <strain evidence="1 2">Ga36</strain>
    </source>
</reference>
<gene>
    <name evidence="1" type="ORF">DJ80_05395</name>
</gene>
<proteinExistence type="predicted"/>